<evidence type="ECO:0000313" key="1">
    <source>
        <dbReference type="EMBL" id="KZP20014.1"/>
    </source>
</evidence>
<gene>
    <name evidence="1" type="ORF">FIBSPDRAFT_892193</name>
</gene>
<name>A0A166IN90_9AGAM</name>
<reference evidence="1 2" key="1">
    <citation type="journal article" date="2016" name="Mol. Biol. Evol.">
        <title>Comparative Genomics of Early-Diverging Mushroom-Forming Fungi Provides Insights into the Origins of Lignocellulose Decay Capabilities.</title>
        <authorList>
            <person name="Nagy L.G."/>
            <person name="Riley R."/>
            <person name="Tritt A."/>
            <person name="Adam C."/>
            <person name="Daum C."/>
            <person name="Floudas D."/>
            <person name="Sun H."/>
            <person name="Yadav J.S."/>
            <person name="Pangilinan J."/>
            <person name="Larsson K.H."/>
            <person name="Matsuura K."/>
            <person name="Barry K."/>
            <person name="Labutti K."/>
            <person name="Kuo R."/>
            <person name="Ohm R.A."/>
            <person name="Bhattacharya S.S."/>
            <person name="Shirouzu T."/>
            <person name="Yoshinaga Y."/>
            <person name="Martin F.M."/>
            <person name="Grigoriev I.V."/>
            <person name="Hibbett D.S."/>
        </authorList>
    </citation>
    <scope>NUCLEOTIDE SEQUENCE [LARGE SCALE GENOMIC DNA]</scope>
    <source>
        <strain evidence="1 2">CBS 109695</strain>
    </source>
</reference>
<evidence type="ECO:0000313" key="2">
    <source>
        <dbReference type="Proteomes" id="UP000076532"/>
    </source>
</evidence>
<organism evidence="1 2">
    <name type="scientific">Athelia psychrophila</name>
    <dbReference type="NCBI Taxonomy" id="1759441"/>
    <lineage>
        <taxon>Eukaryota</taxon>
        <taxon>Fungi</taxon>
        <taxon>Dikarya</taxon>
        <taxon>Basidiomycota</taxon>
        <taxon>Agaricomycotina</taxon>
        <taxon>Agaricomycetes</taxon>
        <taxon>Agaricomycetidae</taxon>
        <taxon>Atheliales</taxon>
        <taxon>Atheliaceae</taxon>
        <taxon>Athelia</taxon>
    </lineage>
</organism>
<protein>
    <submittedName>
        <fullName evidence="1">Uncharacterized protein</fullName>
    </submittedName>
</protein>
<dbReference type="Proteomes" id="UP000076532">
    <property type="component" value="Unassembled WGS sequence"/>
</dbReference>
<keyword evidence="2" id="KW-1185">Reference proteome</keyword>
<sequence length="189" mass="21245">MPGGYSAQQTLSQSFFTPQCADLWVSRGTVRSPSEEERSVGWRGAQAVHHARLKRTRQRANEEVLSRITGRVGTIHGNANRHFSIYPRRAHNELMYSEIGHEVSPPQRALPVCTNIATLSIQPTSSSLGRQSSHQKQCRLPRWRHPWKPIAQLGREPNHSGDGGVLRVCTSMVKQSVRIDCDWHNGVPI</sequence>
<accession>A0A166IN90</accession>
<dbReference type="EMBL" id="KV417558">
    <property type="protein sequence ID" value="KZP20014.1"/>
    <property type="molecule type" value="Genomic_DNA"/>
</dbReference>
<dbReference type="AlphaFoldDB" id="A0A166IN90"/>
<proteinExistence type="predicted"/>